<evidence type="ECO:0000256" key="3">
    <source>
        <dbReference type="ARBA" id="ARBA00022737"/>
    </source>
</evidence>
<dbReference type="SUPFAM" id="SSF46565">
    <property type="entry name" value="Chaperone J-domain"/>
    <property type="match status" value="1"/>
</dbReference>
<dbReference type="Pfam" id="PF00515">
    <property type="entry name" value="TPR_1"/>
    <property type="match status" value="1"/>
</dbReference>
<feature type="region of interest" description="Disordered" evidence="7">
    <location>
        <begin position="446"/>
        <end position="465"/>
    </location>
</feature>
<evidence type="ECO:0000256" key="4">
    <source>
        <dbReference type="ARBA" id="ARBA00022803"/>
    </source>
</evidence>
<evidence type="ECO:0000313" key="10">
    <source>
        <dbReference type="EMBL" id="PAV73513.1"/>
    </source>
</evidence>
<keyword evidence="5" id="KW-0256">Endoplasmic reticulum</keyword>
<gene>
    <name evidence="10" type="ORF">WR25_26665</name>
</gene>
<dbReference type="Gene3D" id="1.25.40.10">
    <property type="entry name" value="Tetratricopeptide repeat domain"/>
    <property type="match status" value="1"/>
</dbReference>
<dbReference type="EMBL" id="LIAE01008587">
    <property type="protein sequence ID" value="PAV73513.1"/>
    <property type="molecule type" value="Genomic_DNA"/>
</dbReference>
<dbReference type="Pfam" id="PF13431">
    <property type="entry name" value="TPR_17"/>
    <property type="match status" value="1"/>
</dbReference>
<dbReference type="PANTHER" id="PTHR44140:SF2">
    <property type="entry name" value="LD25575P"/>
    <property type="match status" value="1"/>
</dbReference>
<feature type="repeat" description="TPR" evidence="6">
    <location>
        <begin position="208"/>
        <end position="241"/>
    </location>
</feature>
<proteinExistence type="predicted"/>
<feature type="signal peptide" evidence="8">
    <location>
        <begin position="1"/>
        <end position="21"/>
    </location>
</feature>
<keyword evidence="3" id="KW-0677">Repeat</keyword>
<evidence type="ECO:0000256" key="1">
    <source>
        <dbReference type="ARBA" id="ARBA00004319"/>
    </source>
</evidence>
<dbReference type="PROSITE" id="PS50076">
    <property type="entry name" value="DNAJ_2"/>
    <property type="match status" value="1"/>
</dbReference>
<comment type="caution">
    <text evidence="10">The sequence shown here is derived from an EMBL/GenBank/DDBJ whole genome shotgun (WGS) entry which is preliminary data.</text>
</comment>
<dbReference type="Pfam" id="PF00226">
    <property type="entry name" value="DnaJ"/>
    <property type="match status" value="1"/>
</dbReference>
<reference evidence="10 11" key="1">
    <citation type="journal article" date="2017" name="Curr. Biol.">
        <title>Genome architecture and evolution of a unichromosomal asexual nematode.</title>
        <authorList>
            <person name="Fradin H."/>
            <person name="Zegar C."/>
            <person name="Gutwein M."/>
            <person name="Lucas J."/>
            <person name="Kovtun M."/>
            <person name="Corcoran D."/>
            <person name="Baugh L.R."/>
            <person name="Kiontke K."/>
            <person name="Gunsalus K."/>
            <person name="Fitch D.H."/>
            <person name="Piano F."/>
        </authorList>
    </citation>
    <scope>NUCLEOTIDE SEQUENCE [LARGE SCALE GENOMIC DNA]</scope>
    <source>
        <strain evidence="10">PF1309</strain>
    </source>
</reference>
<name>A0A2A2KI16_9BILA</name>
<evidence type="ECO:0000313" key="11">
    <source>
        <dbReference type="Proteomes" id="UP000218231"/>
    </source>
</evidence>
<dbReference type="PANTHER" id="PTHR44140">
    <property type="entry name" value="LD25575P"/>
    <property type="match status" value="1"/>
</dbReference>
<sequence>MRTSGYFYCSSLSFIIALVYANKEELDKHLQLGNQLLAKAQFADALTHYHAAIELDPTNYQTLYRRATVYLAMGKSKNAIPDLDKVLQLKSDFTAARIQRGNVLLKQGDIDAAANDFNSVLSVEPSNSEVTAKVELIEQLRQIVHQAKSSFEGGDYASAEYYLNQALEHMMWDASLYRMRAKCYENSGMIRKAIADMRTVTKLVSDSTQSFFDVSLMYYAIGDVEESLGQIRECLKLDPDHQKCFDFYKKVKKFAKMKETMNDLIAKEDWMGCLDKGQQMLKQEKEVEAIQLEVYKQTCKCNREAGHIAEAIQECTLVLQQGGDDVEVLCDRAEAYLLEEDFDSALADYNKALEINSEFRRAKEGVDRVQKLKKQAGKRDYYKILGVKRNADKRTIQKAYRKLAQQWHPDNFSDEKEKKAAEKKFIDIASAKEVLSDEEKRKQFDAGIDPLDPESQQGGGGHGFPHGFPHGFNPFGDGQGGSFRFHWG</sequence>
<dbReference type="SMART" id="SM00271">
    <property type="entry name" value="DnaJ"/>
    <property type="match status" value="1"/>
</dbReference>
<organism evidence="10 11">
    <name type="scientific">Diploscapter pachys</name>
    <dbReference type="NCBI Taxonomy" id="2018661"/>
    <lineage>
        <taxon>Eukaryota</taxon>
        <taxon>Metazoa</taxon>
        <taxon>Ecdysozoa</taxon>
        <taxon>Nematoda</taxon>
        <taxon>Chromadorea</taxon>
        <taxon>Rhabditida</taxon>
        <taxon>Rhabditina</taxon>
        <taxon>Rhabditomorpha</taxon>
        <taxon>Rhabditoidea</taxon>
        <taxon>Rhabditidae</taxon>
        <taxon>Diploscapter</taxon>
    </lineage>
</organism>
<keyword evidence="11" id="KW-1185">Reference proteome</keyword>
<feature type="domain" description="J" evidence="9">
    <location>
        <begin position="380"/>
        <end position="448"/>
    </location>
</feature>
<dbReference type="GO" id="GO:0051087">
    <property type="term" value="F:protein-folding chaperone binding"/>
    <property type="evidence" value="ECO:0007669"/>
    <property type="project" value="TreeGrafter"/>
</dbReference>
<feature type="repeat" description="TPR" evidence="6">
    <location>
        <begin position="94"/>
        <end position="127"/>
    </location>
</feature>
<dbReference type="FunFam" id="1.10.287.110:FF:000015">
    <property type="entry name" value="dnaJ homolog subfamily C member 3"/>
    <property type="match status" value="1"/>
</dbReference>
<dbReference type="STRING" id="2018661.A0A2A2KI16"/>
<dbReference type="CDD" id="cd06257">
    <property type="entry name" value="DnaJ"/>
    <property type="match status" value="1"/>
</dbReference>
<evidence type="ECO:0000256" key="7">
    <source>
        <dbReference type="SAM" id="MobiDB-lite"/>
    </source>
</evidence>
<dbReference type="Gene3D" id="1.10.287.110">
    <property type="entry name" value="DnaJ domain"/>
    <property type="match status" value="1"/>
</dbReference>
<dbReference type="InterPro" id="IPR001623">
    <property type="entry name" value="DnaJ_domain"/>
</dbReference>
<keyword evidence="2 8" id="KW-0732">Signal</keyword>
<dbReference type="GO" id="GO:0034975">
    <property type="term" value="P:protein folding in endoplasmic reticulum"/>
    <property type="evidence" value="ECO:0007669"/>
    <property type="project" value="TreeGrafter"/>
</dbReference>
<evidence type="ECO:0000256" key="2">
    <source>
        <dbReference type="ARBA" id="ARBA00022729"/>
    </source>
</evidence>
<dbReference type="GO" id="GO:0051787">
    <property type="term" value="F:misfolded protein binding"/>
    <property type="evidence" value="ECO:0007669"/>
    <property type="project" value="TreeGrafter"/>
</dbReference>
<dbReference type="GO" id="GO:0005788">
    <property type="term" value="C:endoplasmic reticulum lumen"/>
    <property type="evidence" value="ECO:0007669"/>
    <property type="project" value="UniProtKB-SubCell"/>
</dbReference>
<dbReference type="SMART" id="SM00028">
    <property type="entry name" value="TPR"/>
    <property type="match status" value="6"/>
</dbReference>
<protein>
    <recommendedName>
        <fullName evidence="9">J domain-containing protein</fullName>
    </recommendedName>
</protein>
<dbReference type="AlphaFoldDB" id="A0A2A2KI16"/>
<dbReference type="InterPro" id="IPR011990">
    <property type="entry name" value="TPR-like_helical_dom_sf"/>
</dbReference>
<evidence type="ECO:0000256" key="8">
    <source>
        <dbReference type="SAM" id="SignalP"/>
    </source>
</evidence>
<dbReference type="PROSITE" id="PS50005">
    <property type="entry name" value="TPR"/>
    <property type="match status" value="4"/>
</dbReference>
<dbReference type="FunFam" id="1.25.40.10:FF:000224">
    <property type="entry name" value="DnaJ and TPR domain protein"/>
    <property type="match status" value="1"/>
</dbReference>
<feature type="chain" id="PRO_5012991243" description="J domain-containing protein" evidence="8">
    <location>
        <begin position="22"/>
        <end position="488"/>
    </location>
</feature>
<dbReference type="OrthoDB" id="1726119at2759"/>
<accession>A0A2A2KI16</accession>
<dbReference type="SUPFAM" id="SSF48452">
    <property type="entry name" value="TPR-like"/>
    <property type="match status" value="1"/>
</dbReference>
<comment type="subcellular location">
    <subcellularLocation>
        <location evidence="1">Endoplasmic reticulum lumen</location>
    </subcellularLocation>
</comment>
<evidence type="ECO:0000259" key="9">
    <source>
        <dbReference type="PROSITE" id="PS50076"/>
    </source>
</evidence>
<dbReference type="InterPro" id="IPR036869">
    <property type="entry name" value="J_dom_sf"/>
</dbReference>
<dbReference type="Proteomes" id="UP000218231">
    <property type="component" value="Unassembled WGS sequence"/>
</dbReference>
<evidence type="ECO:0000256" key="6">
    <source>
        <dbReference type="PROSITE-ProRule" id="PRU00339"/>
    </source>
</evidence>
<evidence type="ECO:0000256" key="5">
    <source>
        <dbReference type="ARBA" id="ARBA00022824"/>
    </source>
</evidence>
<dbReference type="InterPro" id="IPR051727">
    <property type="entry name" value="DnaJ_C3_Co-chaperones"/>
</dbReference>
<dbReference type="Pfam" id="PF13181">
    <property type="entry name" value="TPR_8"/>
    <property type="match status" value="1"/>
</dbReference>
<keyword evidence="4 6" id="KW-0802">TPR repeat</keyword>
<dbReference type="InterPro" id="IPR019734">
    <property type="entry name" value="TPR_rpt"/>
</dbReference>
<feature type="repeat" description="TPR" evidence="6">
    <location>
        <begin position="326"/>
        <end position="359"/>
    </location>
</feature>
<dbReference type="PRINTS" id="PR00625">
    <property type="entry name" value="JDOMAIN"/>
</dbReference>
<feature type="repeat" description="TPR" evidence="6">
    <location>
        <begin position="26"/>
        <end position="59"/>
    </location>
</feature>